<dbReference type="AlphaFoldDB" id="X1GKH5"/>
<name>X1GKH5_9ZZZZ</name>
<evidence type="ECO:0000256" key="1">
    <source>
        <dbReference type="SAM" id="Phobius"/>
    </source>
</evidence>
<dbReference type="Gene3D" id="2.60.40.10">
    <property type="entry name" value="Immunoglobulins"/>
    <property type="match status" value="1"/>
</dbReference>
<protein>
    <recommendedName>
        <fullName evidence="3">Fibronectin type-III domain-containing protein</fullName>
    </recommendedName>
</protein>
<keyword evidence="1" id="KW-0472">Membrane</keyword>
<sequence>IPHSILGSSNSKDNFPLMEWPPELKNTNPGQFSLTSPDAGTPDDDGQFTLEWTQSSGANNYTLYRGDSWFSTYSGTQTILVDEQNILSFFEDISMSGTYYYRVLAKNATGSTYSDAQPIEIVVEITRSPPPEIPGYNIFLILGIIFLGIVLTKIYNKKK</sequence>
<dbReference type="EMBL" id="BARU01008816">
    <property type="protein sequence ID" value="GAH45355.1"/>
    <property type="molecule type" value="Genomic_DNA"/>
</dbReference>
<evidence type="ECO:0000313" key="2">
    <source>
        <dbReference type="EMBL" id="GAH45355.1"/>
    </source>
</evidence>
<reference evidence="2" key="1">
    <citation type="journal article" date="2014" name="Front. Microbiol.">
        <title>High frequency of phylogenetically diverse reductive dehalogenase-homologous genes in deep subseafloor sedimentary metagenomes.</title>
        <authorList>
            <person name="Kawai M."/>
            <person name="Futagami T."/>
            <person name="Toyoda A."/>
            <person name="Takaki Y."/>
            <person name="Nishi S."/>
            <person name="Hori S."/>
            <person name="Arai W."/>
            <person name="Tsubouchi T."/>
            <person name="Morono Y."/>
            <person name="Uchiyama I."/>
            <person name="Ito T."/>
            <person name="Fujiyama A."/>
            <person name="Inagaki F."/>
            <person name="Takami H."/>
        </authorList>
    </citation>
    <scope>NUCLEOTIDE SEQUENCE</scope>
    <source>
        <strain evidence="2">Expedition CK06-06</strain>
    </source>
</reference>
<proteinExistence type="predicted"/>
<gene>
    <name evidence="2" type="ORF">S03H2_17140</name>
</gene>
<keyword evidence="1" id="KW-1133">Transmembrane helix</keyword>
<accession>X1GKH5</accession>
<dbReference type="InterPro" id="IPR013783">
    <property type="entry name" value="Ig-like_fold"/>
</dbReference>
<feature type="non-terminal residue" evidence="2">
    <location>
        <position position="1"/>
    </location>
</feature>
<organism evidence="2">
    <name type="scientific">marine sediment metagenome</name>
    <dbReference type="NCBI Taxonomy" id="412755"/>
    <lineage>
        <taxon>unclassified sequences</taxon>
        <taxon>metagenomes</taxon>
        <taxon>ecological metagenomes</taxon>
    </lineage>
</organism>
<comment type="caution">
    <text evidence="2">The sequence shown here is derived from an EMBL/GenBank/DDBJ whole genome shotgun (WGS) entry which is preliminary data.</text>
</comment>
<keyword evidence="1" id="KW-0812">Transmembrane</keyword>
<evidence type="ECO:0008006" key="3">
    <source>
        <dbReference type="Google" id="ProtNLM"/>
    </source>
</evidence>
<feature type="transmembrane region" description="Helical" evidence="1">
    <location>
        <begin position="136"/>
        <end position="155"/>
    </location>
</feature>